<sequence length="346" mass="37105">MKFNKYNFLKAGVLLAVVGFTATSCQEDDARSVAIKPGKTLSISGSSTAYVGDEKEYYLLMNKADADYSWSIESGATITENSENDAYVDVLFTDPADYTLSVSEGEAAGSKAIKVISKEISFSADSAKRSEMLVNDTITIELDIPGGINGDGKIAYTIGGSMDPSRYFILPRYESPLDFADTISSIKVVVTPEEEVGSEDLIFTLGAITETELAEEYVKADTLQTIVYTFMDDTKMASIDTATVTITSAGVYEFPVMLSNASNSEVTVDYGVSVAIGVNDATPNNSSRELVFEAGETEKSIVLSISDNAFSTDRTVTITLDGVSGDDEASLKTNYVEKTIMIKAAD</sequence>
<keyword evidence="2" id="KW-1185">Reference proteome</keyword>
<protein>
    <recommendedName>
        <fullName evidence="3">Calx-beta domain-containing protein</fullName>
    </recommendedName>
</protein>
<accession>A0A3D9KYE2</accession>
<evidence type="ECO:0000313" key="2">
    <source>
        <dbReference type="Proteomes" id="UP000256779"/>
    </source>
</evidence>
<proteinExistence type="predicted"/>
<dbReference type="SUPFAM" id="SSF141072">
    <property type="entry name" value="CalX-like"/>
    <property type="match status" value="1"/>
</dbReference>
<dbReference type="PROSITE" id="PS51257">
    <property type="entry name" value="PROKAR_LIPOPROTEIN"/>
    <property type="match status" value="1"/>
</dbReference>
<gene>
    <name evidence="1" type="ORF">C7460_12916</name>
</gene>
<dbReference type="Proteomes" id="UP000256779">
    <property type="component" value="Unassembled WGS sequence"/>
</dbReference>
<dbReference type="OrthoDB" id="977805at2"/>
<comment type="caution">
    <text evidence="1">The sequence shown here is derived from an EMBL/GenBank/DDBJ whole genome shotgun (WGS) entry which is preliminary data.</text>
</comment>
<reference evidence="1 2" key="1">
    <citation type="submission" date="2018-07" db="EMBL/GenBank/DDBJ databases">
        <title>Genomic Encyclopedia of Type Strains, Phase IV (KMG-IV): sequencing the most valuable type-strain genomes for metagenomic binning, comparative biology and taxonomic classification.</title>
        <authorList>
            <person name="Goeker M."/>
        </authorList>
    </citation>
    <scope>NUCLEOTIDE SEQUENCE [LARGE SCALE GENOMIC DNA]</scope>
    <source>
        <strain evidence="1 2">DSM 4134</strain>
    </source>
</reference>
<name>A0A3D9KYE2_MARFU</name>
<dbReference type="EMBL" id="QREG01000029">
    <property type="protein sequence ID" value="RED92629.1"/>
    <property type="molecule type" value="Genomic_DNA"/>
</dbReference>
<organism evidence="1 2">
    <name type="scientific">Marinoscillum furvescens DSM 4134</name>
    <dbReference type="NCBI Taxonomy" id="1122208"/>
    <lineage>
        <taxon>Bacteria</taxon>
        <taxon>Pseudomonadati</taxon>
        <taxon>Bacteroidota</taxon>
        <taxon>Cytophagia</taxon>
        <taxon>Cytophagales</taxon>
        <taxon>Reichenbachiellaceae</taxon>
        <taxon>Marinoscillum</taxon>
    </lineage>
</organism>
<evidence type="ECO:0008006" key="3">
    <source>
        <dbReference type="Google" id="ProtNLM"/>
    </source>
</evidence>
<dbReference type="AlphaFoldDB" id="A0A3D9KYE2"/>
<evidence type="ECO:0000313" key="1">
    <source>
        <dbReference type="EMBL" id="RED92629.1"/>
    </source>
</evidence>
<dbReference type="Gene3D" id="2.60.40.2030">
    <property type="match status" value="1"/>
</dbReference>
<dbReference type="InterPro" id="IPR038081">
    <property type="entry name" value="CalX-like_sf"/>
</dbReference>
<dbReference type="RefSeq" id="WP_115870167.1">
    <property type="nucleotide sequence ID" value="NZ_QREG01000029.1"/>
</dbReference>